<protein>
    <submittedName>
        <fullName evidence="2">Uncharacterized protein</fullName>
    </submittedName>
</protein>
<dbReference type="EMBL" id="CP089277">
    <property type="protein sequence ID" value="USP78395.1"/>
    <property type="molecule type" value="Genomic_DNA"/>
</dbReference>
<proteinExistence type="predicted"/>
<dbReference type="OrthoDB" id="5383057at2759"/>
<keyword evidence="3" id="KW-1185">Reference proteome</keyword>
<feature type="region of interest" description="Disordered" evidence="1">
    <location>
        <begin position="57"/>
        <end position="197"/>
    </location>
</feature>
<feature type="compositionally biased region" description="Low complexity" evidence="1">
    <location>
        <begin position="80"/>
        <end position="94"/>
    </location>
</feature>
<feature type="compositionally biased region" description="Gly residues" evidence="1">
    <location>
        <begin position="139"/>
        <end position="149"/>
    </location>
</feature>
<feature type="compositionally biased region" description="Basic and acidic residues" evidence="1">
    <location>
        <begin position="103"/>
        <end position="114"/>
    </location>
</feature>
<dbReference type="Proteomes" id="UP001056012">
    <property type="component" value="Chromosome 4"/>
</dbReference>
<evidence type="ECO:0000256" key="1">
    <source>
        <dbReference type="SAM" id="MobiDB-lite"/>
    </source>
</evidence>
<evidence type="ECO:0000313" key="3">
    <source>
        <dbReference type="Proteomes" id="UP001056012"/>
    </source>
</evidence>
<feature type="region of interest" description="Disordered" evidence="1">
    <location>
        <begin position="210"/>
        <end position="240"/>
    </location>
</feature>
<dbReference type="VEuPathDB" id="FungiDB:yc1106_05669"/>
<dbReference type="AlphaFoldDB" id="A0A9Q8ZAY5"/>
<accession>A0A9Q8ZAY5</accession>
<organism evidence="2 3">
    <name type="scientific">Curvularia clavata</name>
    <dbReference type="NCBI Taxonomy" id="95742"/>
    <lineage>
        <taxon>Eukaryota</taxon>
        <taxon>Fungi</taxon>
        <taxon>Dikarya</taxon>
        <taxon>Ascomycota</taxon>
        <taxon>Pezizomycotina</taxon>
        <taxon>Dothideomycetes</taxon>
        <taxon>Pleosporomycetidae</taxon>
        <taxon>Pleosporales</taxon>
        <taxon>Pleosporineae</taxon>
        <taxon>Pleosporaceae</taxon>
        <taxon>Curvularia</taxon>
    </lineage>
</organism>
<evidence type="ECO:0000313" key="2">
    <source>
        <dbReference type="EMBL" id="USP78395.1"/>
    </source>
</evidence>
<name>A0A9Q8ZAY5_CURCL</name>
<gene>
    <name evidence="2" type="ORF">yc1106_05669</name>
</gene>
<sequence length="240" mass="24251">MTSAGQKTWPAHYDFTLQQNVVWNNIAYSSLQVTTDPQSKIPINEAVGTVTSDSLAGESLKSHGHFGEGNPKAGVSDQPSSSTTTNTTDTSNATKLNAAVNAEARDAQKGESTDKIINSGKGQGKEAGVGPTYAPPGGAPGGSSGGAGGASSVTGTAPVALSGTYVDPNVLKPKGNNLTEDPELHGDRKFGEIGTVNDPARVAEQKLQGVNAANAGVTPKTADMAQGGDSKFSNLGDVNA</sequence>
<feature type="compositionally biased region" description="Basic and acidic residues" evidence="1">
    <location>
        <begin position="182"/>
        <end position="191"/>
    </location>
</feature>
<reference evidence="2" key="1">
    <citation type="submission" date="2021-12" db="EMBL/GenBank/DDBJ databases">
        <title>Curvularia clavata genome.</title>
        <authorList>
            <person name="Cao Y."/>
        </authorList>
    </citation>
    <scope>NUCLEOTIDE SEQUENCE</scope>
    <source>
        <strain evidence="2">Yc1106</strain>
    </source>
</reference>